<name>A0A7T2LM25_9SPHN</name>
<dbReference type="InterPro" id="IPR045175">
    <property type="entry name" value="M28_fam"/>
</dbReference>
<dbReference type="Pfam" id="PF04389">
    <property type="entry name" value="Peptidase_M28"/>
    <property type="match status" value="1"/>
</dbReference>
<dbReference type="InterPro" id="IPR007484">
    <property type="entry name" value="Peptidase_M28"/>
</dbReference>
<evidence type="ECO:0000256" key="2">
    <source>
        <dbReference type="SAM" id="SignalP"/>
    </source>
</evidence>
<keyword evidence="2" id="KW-0732">Signal</keyword>
<feature type="domain" description="PA" evidence="3">
    <location>
        <begin position="126"/>
        <end position="197"/>
    </location>
</feature>
<feature type="region of interest" description="Disordered" evidence="1">
    <location>
        <begin position="200"/>
        <end position="221"/>
    </location>
</feature>
<dbReference type="PANTHER" id="PTHR12147:SF26">
    <property type="entry name" value="PEPTIDASE M28 DOMAIN-CONTAINING PROTEIN"/>
    <property type="match status" value="1"/>
</dbReference>
<dbReference type="CDD" id="cd04820">
    <property type="entry name" value="PA_M28_1_1"/>
    <property type="match status" value="1"/>
</dbReference>
<dbReference type="SUPFAM" id="SSF52025">
    <property type="entry name" value="PA domain"/>
    <property type="match status" value="1"/>
</dbReference>
<dbReference type="EMBL" id="CP065592">
    <property type="protein sequence ID" value="QPQ55106.1"/>
    <property type="molecule type" value="Genomic_DNA"/>
</dbReference>
<dbReference type="PROSITE" id="PS51257">
    <property type="entry name" value="PROKAR_LIPOPROTEIN"/>
    <property type="match status" value="1"/>
</dbReference>
<sequence>MRFKLPAAILAAASCASIVIAQTPAQAPAFTADAFRSHVAFLSDDLLEGRDTGSRGHEIAARYVATQLAGLGVKPGNQGSWYQQVPFGSYMIEDGAALSIGDTRYDNFSEVIVNASPREPALSLEAPVVFAGYGLDSPSQGFNDYAGLDVKGKIVLIIGGTPKGTPSDLNAHLNGQKGVMAAKNGAIGVIQIARRDESQRRPWESLTRSGPHPSVVWSETDGKPYSNAPAIRFSASMSHKAAALLFKGSGKTLEAVLDQADKEGGKPKGFALKPKVAVRSKTSARTFQSPNVVGMIEGSDPVLKNEYVVLMAHLDHVGIDPEREGADKIFNGAMDNATGVATLIEAARAMMATKDRPKRSILLAAVTAEEKGLQGSQYLAKHPVVGGGKVVSVVNLDMPILTYDFQDVIAFGAEHSTMGQTVEKAGANMGVKLIADPLPEERLFTRSDHYRFVQEGIPSVFLMTGFGNGGGEKFRHFLATDYHKVSDQITLPFNWEAGAKFARLNYEIAREIADAPQAPRWYEGNFFGNAFAPGQPRAVRR</sequence>
<dbReference type="SUPFAM" id="SSF53187">
    <property type="entry name" value="Zn-dependent exopeptidases"/>
    <property type="match status" value="1"/>
</dbReference>
<organism evidence="5 6">
    <name type="scientific">Allosphingosinicella flava</name>
    <dbReference type="NCBI Taxonomy" id="2771430"/>
    <lineage>
        <taxon>Bacteria</taxon>
        <taxon>Pseudomonadati</taxon>
        <taxon>Pseudomonadota</taxon>
        <taxon>Alphaproteobacteria</taxon>
        <taxon>Sphingomonadales</taxon>
        <taxon>Sphingomonadaceae</taxon>
        <taxon>Allosphingosinicella</taxon>
    </lineage>
</organism>
<feature type="chain" id="PRO_5032556475" evidence="2">
    <location>
        <begin position="22"/>
        <end position="541"/>
    </location>
</feature>
<dbReference type="InterPro" id="IPR046450">
    <property type="entry name" value="PA_dom_sf"/>
</dbReference>
<dbReference type="Gene3D" id="3.40.630.10">
    <property type="entry name" value="Zn peptidases"/>
    <property type="match status" value="1"/>
</dbReference>
<evidence type="ECO:0000259" key="3">
    <source>
        <dbReference type="Pfam" id="PF02225"/>
    </source>
</evidence>
<gene>
    <name evidence="5" type="ORF">IC614_00305</name>
</gene>
<keyword evidence="5" id="KW-0378">Hydrolase</keyword>
<dbReference type="Proteomes" id="UP000594873">
    <property type="component" value="Chromosome"/>
</dbReference>
<reference evidence="5 6" key="1">
    <citation type="submission" date="2020-11" db="EMBL/GenBank/DDBJ databases">
        <title>Genome seq and assembly of Sphingosinicella sp.</title>
        <authorList>
            <person name="Chhetri G."/>
        </authorList>
    </citation>
    <scope>NUCLEOTIDE SEQUENCE [LARGE SCALE GENOMIC DNA]</scope>
    <source>
        <strain evidence="5 6">UDD2</strain>
    </source>
</reference>
<evidence type="ECO:0000313" key="6">
    <source>
        <dbReference type="Proteomes" id="UP000594873"/>
    </source>
</evidence>
<dbReference type="Gene3D" id="3.50.30.30">
    <property type="match status" value="1"/>
</dbReference>
<dbReference type="RefSeq" id="WP_200971782.1">
    <property type="nucleotide sequence ID" value="NZ_CP065592.1"/>
</dbReference>
<keyword evidence="6" id="KW-1185">Reference proteome</keyword>
<evidence type="ECO:0000259" key="4">
    <source>
        <dbReference type="Pfam" id="PF04389"/>
    </source>
</evidence>
<dbReference type="GO" id="GO:0006508">
    <property type="term" value="P:proteolysis"/>
    <property type="evidence" value="ECO:0007669"/>
    <property type="project" value="InterPro"/>
</dbReference>
<dbReference type="GO" id="GO:0008235">
    <property type="term" value="F:metalloexopeptidase activity"/>
    <property type="evidence" value="ECO:0007669"/>
    <property type="project" value="InterPro"/>
</dbReference>
<dbReference type="InterPro" id="IPR003137">
    <property type="entry name" value="PA_domain"/>
</dbReference>
<proteinExistence type="predicted"/>
<dbReference type="PANTHER" id="PTHR12147">
    <property type="entry name" value="METALLOPEPTIDASE M28 FAMILY MEMBER"/>
    <property type="match status" value="1"/>
</dbReference>
<dbReference type="KEGG" id="sflv:IC614_00305"/>
<feature type="domain" description="Peptidase M28" evidence="4">
    <location>
        <begin position="291"/>
        <end position="505"/>
    </location>
</feature>
<evidence type="ECO:0000313" key="5">
    <source>
        <dbReference type="EMBL" id="QPQ55106.1"/>
    </source>
</evidence>
<dbReference type="AlphaFoldDB" id="A0A7T2LM25"/>
<accession>A0A7T2LM25</accession>
<feature type="signal peptide" evidence="2">
    <location>
        <begin position="1"/>
        <end position="21"/>
    </location>
</feature>
<dbReference type="Pfam" id="PF02225">
    <property type="entry name" value="PA"/>
    <property type="match status" value="1"/>
</dbReference>
<evidence type="ECO:0000256" key="1">
    <source>
        <dbReference type="SAM" id="MobiDB-lite"/>
    </source>
</evidence>
<protein>
    <submittedName>
        <fullName evidence="5">M20/M25/M40 family metallo-hydrolase</fullName>
    </submittedName>
</protein>